<protein>
    <submittedName>
        <fullName evidence="1">Uncharacterized protein</fullName>
    </submittedName>
</protein>
<dbReference type="KEGG" id="svo:SVI_2740"/>
<evidence type="ECO:0000313" key="1">
    <source>
        <dbReference type="EMBL" id="BAJ02711.1"/>
    </source>
</evidence>
<organism evidence="1 2">
    <name type="scientific">Shewanella violacea (strain JCM 10179 / CIP 106290 / LMG 19151 / DSS12)</name>
    <dbReference type="NCBI Taxonomy" id="637905"/>
    <lineage>
        <taxon>Bacteria</taxon>
        <taxon>Pseudomonadati</taxon>
        <taxon>Pseudomonadota</taxon>
        <taxon>Gammaproteobacteria</taxon>
        <taxon>Alteromonadales</taxon>
        <taxon>Shewanellaceae</taxon>
        <taxon>Shewanella</taxon>
    </lineage>
</organism>
<name>D4ZM12_SHEVD</name>
<reference evidence="2" key="1">
    <citation type="journal article" date="2010" name="Mol. Biosyst.">
        <title>Complete genome sequence and comparative analysis of Shewanella violacea, a psychrophilic and piezophilic bacterium from deep sea floor sediments.</title>
        <authorList>
            <person name="Aono E."/>
            <person name="Baba T."/>
            <person name="Ara T."/>
            <person name="Nishi T."/>
            <person name="Nakamichi T."/>
            <person name="Inamoto E."/>
            <person name="Toyonaga H."/>
            <person name="Hasegawa M."/>
            <person name="Takai Y."/>
            <person name="Okumura Y."/>
            <person name="Baba M."/>
            <person name="Tomita M."/>
            <person name="Kato C."/>
            <person name="Oshima T."/>
            <person name="Nakasone K."/>
            <person name="Mori H."/>
        </authorList>
    </citation>
    <scope>NUCLEOTIDE SEQUENCE [LARGE SCALE GENOMIC DNA]</scope>
    <source>
        <strain evidence="2">JCM 10179 / CIP 106290 / LMG 19151 / DSS12</strain>
    </source>
</reference>
<gene>
    <name evidence="1" type="ordered locus">SVI_2740</name>
</gene>
<keyword evidence="2" id="KW-1185">Reference proteome</keyword>
<dbReference type="AlphaFoldDB" id="D4ZM12"/>
<dbReference type="Proteomes" id="UP000002350">
    <property type="component" value="Chromosome"/>
</dbReference>
<dbReference type="STRING" id="637905.SVI_2740"/>
<sequence>MADFLPKKQYLHNVMFVFDICRAYTCFSSEERQTLPFREHFISNLIKALNVCLNFSFVMTS</sequence>
<dbReference type="HOGENOM" id="CLU_2920223_0_0_6"/>
<evidence type="ECO:0000313" key="2">
    <source>
        <dbReference type="Proteomes" id="UP000002350"/>
    </source>
</evidence>
<accession>D4ZM12</accession>
<dbReference type="EMBL" id="AP011177">
    <property type="protein sequence ID" value="BAJ02711.1"/>
    <property type="molecule type" value="Genomic_DNA"/>
</dbReference>
<proteinExistence type="predicted"/>